<dbReference type="GO" id="GO:0008168">
    <property type="term" value="F:methyltransferase activity"/>
    <property type="evidence" value="ECO:0007669"/>
    <property type="project" value="UniProtKB-KW"/>
</dbReference>
<comment type="similarity">
    <text evidence="1">Belongs to the trimethylamine methyltransferase family.</text>
</comment>
<dbReference type="Pfam" id="PF06253">
    <property type="entry name" value="MTTB"/>
    <property type="match status" value="1"/>
</dbReference>
<comment type="caution">
    <text evidence="5">The sequence shown here is derived from an EMBL/GenBank/DDBJ whole genome shotgun (WGS) entry which is preliminary data.</text>
</comment>
<reference evidence="5" key="1">
    <citation type="submission" date="2020-03" db="EMBL/GenBank/DDBJ databases">
        <title>Genome of Pelagibius litoralis DSM 21314T.</title>
        <authorList>
            <person name="Wang G."/>
        </authorList>
    </citation>
    <scope>NUCLEOTIDE SEQUENCE</scope>
    <source>
        <strain evidence="5">DSM 21314</strain>
    </source>
</reference>
<evidence type="ECO:0000256" key="2">
    <source>
        <dbReference type="ARBA" id="ARBA00022603"/>
    </source>
</evidence>
<sequence length="519" mass="55406">MTSEETRIGRRGRGRAARVAARSAPEAEVDPCPPGQTGGSYRPLPDSDLKTICAEAFRVLEEIGMGEVPIIVRDKALGSGAQLNDAGRLCFPRPMVEDIIAGAAKRFVYHGRDPRHDFEIGGDKVYFGTGGAAVQTLDRQTGLYRPSTLADLYDFTRLIDTLANVSWFTRCCVATDIPDNFDLDVNTAYALLAGTTKPVGTSFTQPDYVAPVIEMFDMALGGAGRFRERPFCKAHISPVISPLRYGEDAVGVTLECIRLGVPINAIIAAMSGATAPATPAGFLVQSTAETLAALILVNLFAPGYPMIFSNWPLVIDLRTGAFCGGGGEISVMNAASGQIGRHLGLPCGVACSMSDAKAVDAQMGMEKALSALAAGLGGANMIYESAGMMASLLGASFEAFVADDEMLSHVHRTIRGIEVNAETLGFETIREAVAGEGHFLGAPQTMAAMQRDYFYPNLADRNEPQTWAEAGAHDLMTRARTRCDGILSSHYPAYIDPAADAAIRDRFNILLPRARMQPA</sequence>
<dbReference type="EMBL" id="JAAQPH010000008">
    <property type="protein sequence ID" value="NIA69345.1"/>
    <property type="molecule type" value="Genomic_DNA"/>
</dbReference>
<keyword evidence="6" id="KW-1185">Reference proteome</keyword>
<keyword evidence="2 5" id="KW-0489">Methyltransferase</keyword>
<dbReference type="Gene3D" id="3.20.20.480">
    <property type="entry name" value="Trimethylamine methyltransferase-like"/>
    <property type="match status" value="1"/>
</dbReference>
<protein>
    <submittedName>
        <fullName evidence="5">Trimethylamine methyltransferase</fullName>
    </submittedName>
</protein>
<evidence type="ECO:0000313" key="5">
    <source>
        <dbReference type="EMBL" id="NIA69345.1"/>
    </source>
</evidence>
<name>A0A967KBW0_9PROT</name>
<organism evidence="5 6">
    <name type="scientific">Pelagibius litoralis</name>
    <dbReference type="NCBI Taxonomy" id="374515"/>
    <lineage>
        <taxon>Bacteria</taxon>
        <taxon>Pseudomonadati</taxon>
        <taxon>Pseudomonadota</taxon>
        <taxon>Alphaproteobacteria</taxon>
        <taxon>Rhodospirillales</taxon>
        <taxon>Rhodovibrionaceae</taxon>
        <taxon>Pelagibius</taxon>
    </lineage>
</organism>
<dbReference type="GO" id="GO:0015948">
    <property type="term" value="P:methanogenesis"/>
    <property type="evidence" value="ECO:0007669"/>
    <property type="project" value="InterPro"/>
</dbReference>
<dbReference type="Proteomes" id="UP000761264">
    <property type="component" value="Unassembled WGS sequence"/>
</dbReference>
<evidence type="ECO:0000256" key="1">
    <source>
        <dbReference type="ARBA" id="ARBA00007137"/>
    </source>
</evidence>
<evidence type="ECO:0000256" key="3">
    <source>
        <dbReference type="ARBA" id="ARBA00022679"/>
    </source>
</evidence>
<dbReference type="AlphaFoldDB" id="A0A967KBW0"/>
<evidence type="ECO:0000313" key="6">
    <source>
        <dbReference type="Proteomes" id="UP000761264"/>
    </source>
</evidence>
<gene>
    <name evidence="5" type="ORF">HBA54_12155</name>
</gene>
<dbReference type="InterPro" id="IPR010426">
    <property type="entry name" value="MTTB_MeTrfase"/>
</dbReference>
<accession>A0A967KBW0</accession>
<feature type="region of interest" description="Disordered" evidence="4">
    <location>
        <begin position="1"/>
        <end position="45"/>
    </location>
</feature>
<dbReference type="GO" id="GO:0032259">
    <property type="term" value="P:methylation"/>
    <property type="evidence" value="ECO:0007669"/>
    <property type="project" value="UniProtKB-KW"/>
</dbReference>
<evidence type="ECO:0000256" key="4">
    <source>
        <dbReference type="SAM" id="MobiDB-lite"/>
    </source>
</evidence>
<dbReference type="RefSeq" id="WP_167224836.1">
    <property type="nucleotide sequence ID" value="NZ_JAAQPH010000008.1"/>
</dbReference>
<dbReference type="InterPro" id="IPR038601">
    <property type="entry name" value="MttB-like_sf"/>
</dbReference>
<proteinExistence type="inferred from homology"/>
<keyword evidence="3" id="KW-0808">Transferase</keyword>